<evidence type="ECO:0000313" key="1">
    <source>
        <dbReference type="EMBL" id="KAH9778969.1"/>
    </source>
</evidence>
<accession>A0ACB8M0H6</accession>
<comment type="caution">
    <text evidence="1">The sequence shown here is derived from an EMBL/GenBank/DDBJ whole genome shotgun (WGS) entry which is preliminary data.</text>
</comment>
<name>A0ACB8M0H6_CITSI</name>
<sequence length="315" mass="36283">MFHAGLKTKAELVRCHLPISSRCDRCGHVCEDVIHALRDCPLVKQFWLNIIPISKRHGFFNSRLNHWLRSNLVDESRVGNVSNWAVFFFFFVALWRIWFWRNQFLFHQILMVPSALLVDVHTRAEEIHKLHNHSLITKKIRAHKWISLHPPAWPWCTLNTDGAHRFHGTSTASGLIRDHLGRWLTGFGMMIGSCSVTIAELWGLYQGLQLAWNSGIRILKVKTNGLCVTQLVARPSVMSNEYAPLVQAIKDYLNLDWQVSLSHIYGEANFAVNYMANLAFSIPLGLIVYPTPPLGVRSFLFHDSYRVFYPRSIIL</sequence>
<reference evidence="2" key="1">
    <citation type="journal article" date="2023" name="Hortic. Res.">
        <title>A chromosome-level phased genome enabling allele-level studies in sweet orange: a case study on citrus Huanglongbing tolerance.</title>
        <authorList>
            <person name="Wu B."/>
            <person name="Yu Q."/>
            <person name="Deng Z."/>
            <person name="Duan Y."/>
            <person name="Luo F."/>
            <person name="Gmitter F. Jr."/>
        </authorList>
    </citation>
    <scope>NUCLEOTIDE SEQUENCE [LARGE SCALE GENOMIC DNA]</scope>
    <source>
        <strain evidence="2">cv. Valencia</strain>
    </source>
</reference>
<dbReference type="Proteomes" id="UP000829398">
    <property type="component" value="Chromosome 3"/>
</dbReference>
<evidence type="ECO:0000313" key="2">
    <source>
        <dbReference type="Proteomes" id="UP000829398"/>
    </source>
</evidence>
<gene>
    <name evidence="1" type="ORF">KPL71_007534</name>
</gene>
<organism evidence="1 2">
    <name type="scientific">Citrus sinensis</name>
    <name type="common">Sweet orange</name>
    <name type="synonym">Citrus aurantium var. sinensis</name>
    <dbReference type="NCBI Taxonomy" id="2711"/>
    <lineage>
        <taxon>Eukaryota</taxon>
        <taxon>Viridiplantae</taxon>
        <taxon>Streptophyta</taxon>
        <taxon>Embryophyta</taxon>
        <taxon>Tracheophyta</taxon>
        <taxon>Spermatophyta</taxon>
        <taxon>Magnoliopsida</taxon>
        <taxon>eudicotyledons</taxon>
        <taxon>Gunneridae</taxon>
        <taxon>Pentapetalae</taxon>
        <taxon>rosids</taxon>
        <taxon>malvids</taxon>
        <taxon>Sapindales</taxon>
        <taxon>Rutaceae</taxon>
        <taxon>Aurantioideae</taxon>
        <taxon>Citrus</taxon>
    </lineage>
</organism>
<dbReference type="EMBL" id="CM039172">
    <property type="protein sequence ID" value="KAH9778969.1"/>
    <property type="molecule type" value="Genomic_DNA"/>
</dbReference>
<protein>
    <submittedName>
        <fullName evidence="1">Ribonuclease H protein</fullName>
    </submittedName>
</protein>
<proteinExistence type="predicted"/>
<keyword evidence="2" id="KW-1185">Reference proteome</keyword>